<feature type="transmembrane region" description="Helical" evidence="1">
    <location>
        <begin position="105"/>
        <end position="123"/>
    </location>
</feature>
<feature type="transmembrane region" description="Helical" evidence="1">
    <location>
        <begin position="29"/>
        <end position="51"/>
    </location>
</feature>
<evidence type="ECO:0000313" key="3">
    <source>
        <dbReference type="Proteomes" id="UP000030706"/>
    </source>
</evidence>
<name>A0A074X405_AURPU</name>
<dbReference type="RefSeq" id="XP_029756417.1">
    <property type="nucleotide sequence ID" value="XM_029908748.1"/>
</dbReference>
<sequence>MLIRTVFGIMTFITHNYNLSGDDYSKIKLLYCASLIFIKSSICVALIRLIVTRRLLYTLYAILALSASYGFIAIMTGIIVYILYFVTACLITTDLAYVVIPRLKFIVATMLSLGFLASAAIIVRIKYLDSYFTTEDLTFKVSNVSFALRSIGRHGHHKTHISGKASKDLDKDDSIKDILTNDLDIILVRLESFKSFTF</sequence>
<keyword evidence="1" id="KW-0812">Transmembrane</keyword>
<feature type="transmembrane region" description="Helical" evidence="1">
    <location>
        <begin position="57"/>
        <end position="74"/>
    </location>
</feature>
<dbReference type="GeneID" id="40751054"/>
<dbReference type="AlphaFoldDB" id="A0A074X405"/>
<dbReference type="HOGENOM" id="CLU_1377861_0_0_1"/>
<gene>
    <name evidence="2" type="ORF">M438DRAFT_377596</name>
</gene>
<dbReference type="Proteomes" id="UP000030706">
    <property type="component" value="Unassembled WGS sequence"/>
</dbReference>
<keyword evidence="3" id="KW-1185">Reference proteome</keyword>
<proteinExistence type="predicted"/>
<accession>A0A074X405</accession>
<dbReference type="EMBL" id="KL584999">
    <property type="protein sequence ID" value="KEQ80230.1"/>
    <property type="molecule type" value="Genomic_DNA"/>
</dbReference>
<protein>
    <submittedName>
        <fullName evidence="2">Uncharacterized protein</fullName>
    </submittedName>
</protein>
<reference evidence="2 3" key="1">
    <citation type="journal article" date="2014" name="BMC Genomics">
        <title>Genome sequencing of four Aureobasidium pullulans varieties: biotechnological potential, stress tolerance, and description of new species.</title>
        <authorList>
            <person name="Gostin Ar C."/>
            <person name="Ohm R.A."/>
            <person name="Kogej T."/>
            <person name="Sonjak S."/>
            <person name="Turk M."/>
            <person name="Zajc J."/>
            <person name="Zalar P."/>
            <person name="Grube M."/>
            <person name="Sun H."/>
            <person name="Han J."/>
            <person name="Sharma A."/>
            <person name="Chiniquy J."/>
            <person name="Ngan C.Y."/>
            <person name="Lipzen A."/>
            <person name="Barry K."/>
            <person name="Grigoriev I.V."/>
            <person name="Gunde-Cimerman N."/>
        </authorList>
    </citation>
    <scope>NUCLEOTIDE SEQUENCE [LARGE SCALE GENOMIC DNA]</scope>
    <source>
        <strain evidence="2 3">EXF-150</strain>
    </source>
</reference>
<dbReference type="STRING" id="1043002.A0A074X405"/>
<keyword evidence="1" id="KW-0472">Membrane</keyword>
<keyword evidence="1" id="KW-1133">Transmembrane helix</keyword>
<evidence type="ECO:0000313" key="2">
    <source>
        <dbReference type="EMBL" id="KEQ80230.1"/>
    </source>
</evidence>
<evidence type="ECO:0000256" key="1">
    <source>
        <dbReference type="SAM" id="Phobius"/>
    </source>
</evidence>
<organism evidence="2 3">
    <name type="scientific">Aureobasidium pullulans EXF-150</name>
    <dbReference type="NCBI Taxonomy" id="1043002"/>
    <lineage>
        <taxon>Eukaryota</taxon>
        <taxon>Fungi</taxon>
        <taxon>Dikarya</taxon>
        <taxon>Ascomycota</taxon>
        <taxon>Pezizomycotina</taxon>
        <taxon>Dothideomycetes</taxon>
        <taxon>Dothideomycetidae</taxon>
        <taxon>Dothideales</taxon>
        <taxon>Saccotheciaceae</taxon>
        <taxon>Aureobasidium</taxon>
    </lineage>
</organism>